<comment type="similarity">
    <text evidence="1">Belongs to the cutinase family.</text>
</comment>
<evidence type="ECO:0000313" key="7">
    <source>
        <dbReference type="Proteomes" id="UP000183180"/>
    </source>
</evidence>
<dbReference type="InterPro" id="IPR029058">
    <property type="entry name" value="AB_hydrolase_fold"/>
</dbReference>
<feature type="signal peptide" evidence="5">
    <location>
        <begin position="1"/>
        <end position="25"/>
    </location>
</feature>
<dbReference type="GO" id="GO:0052689">
    <property type="term" value="F:carboxylic ester hydrolase activity"/>
    <property type="evidence" value="ECO:0007669"/>
    <property type="project" value="UniProtKB-KW"/>
</dbReference>
<sequence length="478" mass="49168">MTGIALTASVAVTAFGGAGAGVAAAAPTISTFNLFIPGTWETDAAADPTHATGALAEVARSIAREHGDSATVYFLPYMARAFDNGRTYADSKASAIASASRVLADRAKADPDLRFTISGYSQGADAAGDLAAAIGGGEGPIPADKVLAVGLLADPGNGTAGQKVIGPTARGIGIADPRPQGMGELSGRVTSICAPADLYCSIDKRRHPVLGKIGTVLSEGAEEVADAVETAIDVIGAITRIDYAGLGADIVRLPQLIGVGDLRSAHRVAGRVNAQLRPFVKLADAVDYAKTARILGLIPDKTGLAKVGARVCRVLDRVDFERTADLVGEVQELTWSAVGAVGARVGAESLPESEVSVEEVLDLGKELASLVADTSVDASDDEEGDAEARAGLLSELVSPEFKELGKELARIVTKQAITDPASLIRDAVTAKDFYSGNAHTNYAKFVVDELGRSAITWLGGWLADTIDTAGSESEGDSE</sequence>
<gene>
    <name evidence="6" type="ORF">SAMN04488548_134931</name>
</gene>
<keyword evidence="4" id="KW-1015">Disulfide bond</keyword>
<proteinExistence type="inferred from homology"/>
<keyword evidence="3" id="KW-0378">Hydrolase</keyword>
<dbReference type="SMART" id="SM01110">
    <property type="entry name" value="Cutinase"/>
    <property type="match status" value="1"/>
</dbReference>
<feature type="chain" id="PRO_5010343451" evidence="5">
    <location>
        <begin position="26"/>
        <end position="478"/>
    </location>
</feature>
<dbReference type="PANTHER" id="PTHR33630:SF9">
    <property type="entry name" value="CUTINASE 4"/>
    <property type="match status" value="1"/>
</dbReference>
<dbReference type="AlphaFoldDB" id="A0A1H2I7T4"/>
<dbReference type="STRING" id="158898.SAMN04488548_134931"/>
<dbReference type="EMBL" id="FNLM01000034">
    <property type="protein sequence ID" value="SDU40141.1"/>
    <property type="molecule type" value="Genomic_DNA"/>
</dbReference>
<protein>
    <submittedName>
        <fullName evidence="6">Cutinase</fullName>
    </submittedName>
</protein>
<accession>A0A1H2I7T4</accession>
<evidence type="ECO:0000256" key="2">
    <source>
        <dbReference type="ARBA" id="ARBA00022487"/>
    </source>
</evidence>
<dbReference type="Pfam" id="PF01083">
    <property type="entry name" value="Cutinase"/>
    <property type="match status" value="1"/>
</dbReference>
<reference evidence="6 7" key="1">
    <citation type="submission" date="2016-10" db="EMBL/GenBank/DDBJ databases">
        <authorList>
            <person name="de Groot N.N."/>
        </authorList>
    </citation>
    <scope>NUCLEOTIDE SEQUENCE [LARGE SCALE GENOMIC DNA]</scope>
    <source>
        <strain evidence="6 7">DSM 44215</strain>
    </source>
</reference>
<dbReference type="SUPFAM" id="SSF53474">
    <property type="entry name" value="alpha/beta-Hydrolases"/>
    <property type="match status" value="1"/>
</dbReference>
<keyword evidence="5" id="KW-0732">Signal</keyword>
<evidence type="ECO:0000313" key="6">
    <source>
        <dbReference type="EMBL" id="SDU40141.1"/>
    </source>
</evidence>
<dbReference type="Proteomes" id="UP000183180">
    <property type="component" value="Unassembled WGS sequence"/>
</dbReference>
<dbReference type="RefSeq" id="WP_244278106.1">
    <property type="nucleotide sequence ID" value="NZ_FNLM01000034.1"/>
</dbReference>
<dbReference type="InterPro" id="IPR000675">
    <property type="entry name" value="Cutinase/axe"/>
</dbReference>
<evidence type="ECO:0000256" key="1">
    <source>
        <dbReference type="ARBA" id="ARBA00007534"/>
    </source>
</evidence>
<name>A0A1H2I7T4_9ACTN</name>
<evidence type="ECO:0000256" key="5">
    <source>
        <dbReference type="SAM" id="SignalP"/>
    </source>
</evidence>
<evidence type="ECO:0000256" key="4">
    <source>
        <dbReference type="ARBA" id="ARBA00023157"/>
    </source>
</evidence>
<keyword evidence="2" id="KW-0719">Serine esterase</keyword>
<dbReference type="PANTHER" id="PTHR33630">
    <property type="entry name" value="CUTINASE RV1984C-RELATED-RELATED"/>
    <property type="match status" value="1"/>
</dbReference>
<organism evidence="6 7">
    <name type="scientific">Gordonia westfalica</name>
    <dbReference type="NCBI Taxonomy" id="158898"/>
    <lineage>
        <taxon>Bacteria</taxon>
        <taxon>Bacillati</taxon>
        <taxon>Actinomycetota</taxon>
        <taxon>Actinomycetes</taxon>
        <taxon>Mycobacteriales</taxon>
        <taxon>Gordoniaceae</taxon>
        <taxon>Gordonia</taxon>
    </lineage>
</organism>
<dbReference type="Gene3D" id="3.40.50.1820">
    <property type="entry name" value="alpha/beta hydrolase"/>
    <property type="match status" value="1"/>
</dbReference>
<evidence type="ECO:0000256" key="3">
    <source>
        <dbReference type="ARBA" id="ARBA00022801"/>
    </source>
</evidence>